<proteinExistence type="predicted"/>
<reference evidence="1 2" key="1">
    <citation type="submission" date="2019-02" db="EMBL/GenBank/DDBJ databases">
        <title>Draft genome sequences of novel Actinobacteria.</title>
        <authorList>
            <person name="Sahin N."/>
            <person name="Ay H."/>
            <person name="Saygin H."/>
        </authorList>
    </citation>
    <scope>NUCLEOTIDE SEQUENCE [LARGE SCALE GENOMIC DNA]</scope>
    <source>
        <strain evidence="1 2">8K307</strain>
    </source>
</reference>
<dbReference type="AlphaFoldDB" id="A0A4R5A5F3"/>
<evidence type="ECO:0000313" key="1">
    <source>
        <dbReference type="EMBL" id="TDD66260.1"/>
    </source>
</evidence>
<protein>
    <submittedName>
        <fullName evidence="1">Uncharacterized protein</fullName>
    </submittedName>
</protein>
<dbReference type="EMBL" id="SMLB01000041">
    <property type="protein sequence ID" value="TDD66260.1"/>
    <property type="molecule type" value="Genomic_DNA"/>
</dbReference>
<dbReference type="SUPFAM" id="SSF51126">
    <property type="entry name" value="Pectin lyase-like"/>
    <property type="match status" value="1"/>
</dbReference>
<keyword evidence="2" id="KW-1185">Reference proteome</keyword>
<organism evidence="1 2">
    <name type="scientific">Jiangella aurantiaca</name>
    <dbReference type="NCBI Taxonomy" id="2530373"/>
    <lineage>
        <taxon>Bacteria</taxon>
        <taxon>Bacillati</taxon>
        <taxon>Actinomycetota</taxon>
        <taxon>Actinomycetes</taxon>
        <taxon>Jiangellales</taxon>
        <taxon>Jiangellaceae</taxon>
        <taxon>Jiangella</taxon>
    </lineage>
</organism>
<dbReference type="InterPro" id="IPR006311">
    <property type="entry name" value="TAT_signal"/>
</dbReference>
<dbReference type="Gene3D" id="2.160.20.10">
    <property type="entry name" value="Single-stranded right-handed beta-helix, Pectin lyase-like"/>
    <property type="match status" value="1"/>
</dbReference>
<dbReference type="InterPro" id="IPR012334">
    <property type="entry name" value="Pectin_lyas_fold"/>
</dbReference>
<dbReference type="InterPro" id="IPR011050">
    <property type="entry name" value="Pectin_lyase_fold/virulence"/>
</dbReference>
<dbReference type="PROSITE" id="PS51318">
    <property type="entry name" value="TAT"/>
    <property type="match status" value="1"/>
</dbReference>
<dbReference type="Proteomes" id="UP000295217">
    <property type="component" value="Unassembled WGS sequence"/>
</dbReference>
<accession>A0A4R5A5F3</accession>
<name>A0A4R5A5F3_9ACTN</name>
<gene>
    <name evidence="1" type="ORF">E1262_22530</name>
</gene>
<dbReference type="RefSeq" id="WP_132105839.1">
    <property type="nucleotide sequence ID" value="NZ_SMLB01000041.1"/>
</dbReference>
<comment type="caution">
    <text evidence="1">The sequence shown here is derived from an EMBL/GenBank/DDBJ whole genome shotgun (WGS) entry which is preliminary data.</text>
</comment>
<dbReference type="OrthoDB" id="4955424at2"/>
<sequence length="446" mass="47202">MEATSTPKGTQRRHLFRAGAASLVGMGAVAALAPTADAARVRRLQAKAFVTVGNDGTDDFPTDGTNDTAQIQAAIDHVAGQGGGIVYIRTGIYNITSTITFPFDPHVRIVGEEFVKSASNTVGGTALVAAAPLTDMFSSAADPNPVANDDLTHGVQFEQLTLDGGGRTTNLLKLGNADCAVVNLCRMRGATNSITTVWDADPDIDPTGPTIPGALFISNSIVSANSGIGIDLQYQTQCWISNVWFSGGSVQTWLNIKSSNKIKIVNCEFNTAAVGIHFQDTDTYPTHNITVTGCVFALGAGNKAWQDSRTHIRSRHIAITGCTLAGGETYDPLVNIGNVLNNDNTHHSYGTVAGSVVFDRVRGQHIAATLTDDIQVTLPKGGYRGDTLTLQLTQDAAGGHQATWPDNLKVAGGSLELSTGSYAVDILTLIWDGWSWRETSRSQSVR</sequence>
<evidence type="ECO:0000313" key="2">
    <source>
        <dbReference type="Proteomes" id="UP000295217"/>
    </source>
</evidence>